<keyword evidence="4" id="KW-1133">Transmembrane helix</keyword>
<dbReference type="RefSeq" id="WP_169563678.1">
    <property type="nucleotide sequence ID" value="NZ_JAAXYH010000004.1"/>
</dbReference>
<accession>A0A972FYH2</accession>
<keyword evidence="5" id="KW-0472">Membrane</keyword>
<evidence type="ECO:0000313" key="6">
    <source>
        <dbReference type="EMBL" id="NMH64982.1"/>
    </source>
</evidence>
<evidence type="ECO:0000256" key="4">
    <source>
        <dbReference type="ARBA" id="ARBA00022989"/>
    </source>
</evidence>
<dbReference type="PANTHER" id="PTHR34478">
    <property type="entry name" value="PROTEIN LEMA"/>
    <property type="match status" value="1"/>
</dbReference>
<dbReference type="EMBL" id="JAAXYH010000004">
    <property type="protein sequence ID" value="NMH64982.1"/>
    <property type="molecule type" value="Genomic_DNA"/>
</dbReference>
<dbReference type="PANTHER" id="PTHR34478:SF2">
    <property type="entry name" value="MEMBRANE PROTEIN"/>
    <property type="match status" value="1"/>
</dbReference>
<evidence type="ECO:0000256" key="3">
    <source>
        <dbReference type="ARBA" id="ARBA00022692"/>
    </source>
</evidence>
<evidence type="ECO:0000256" key="2">
    <source>
        <dbReference type="ARBA" id="ARBA00008854"/>
    </source>
</evidence>
<dbReference type="InterPro" id="IPR007156">
    <property type="entry name" value="MamQ_LemA"/>
</dbReference>
<name>A0A972FYH2_9GAMM</name>
<sequence length="189" mass="20943">MEGLLLVLALALIIACLWYVSLIKKRDIAREALSAIDVQLKNRGARLPAMLEIASGSMQEERLLLEDVAELETLLSRAYDQTQTEEISLHLELAQRLNTRLAQLLADMDNYPELQSDNRMLEAIQAYQEVEEPLAAARRFYNSAVSEFNTAVGIFPGSIIASVAGVKVLPYYEAEDVPSTALDAGDFIN</sequence>
<keyword evidence="7" id="KW-1185">Reference proteome</keyword>
<protein>
    <submittedName>
        <fullName evidence="6">LemA family protein</fullName>
    </submittedName>
</protein>
<comment type="subcellular location">
    <subcellularLocation>
        <location evidence="1">Membrane</location>
        <topology evidence="1">Single-pass membrane protein</topology>
    </subcellularLocation>
</comment>
<evidence type="ECO:0000256" key="5">
    <source>
        <dbReference type="ARBA" id="ARBA00023136"/>
    </source>
</evidence>
<dbReference type="SUPFAM" id="SSF140478">
    <property type="entry name" value="LemA-like"/>
    <property type="match status" value="1"/>
</dbReference>
<gene>
    <name evidence="6" type="ORF">HC757_07325</name>
</gene>
<dbReference type="Proteomes" id="UP000737113">
    <property type="component" value="Unassembled WGS sequence"/>
</dbReference>
<evidence type="ECO:0000256" key="1">
    <source>
        <dbReference type="ARBA" id="ARBA00004167"/>
    </source>
</evidence>
<proteinExistence type="inferred from homology"/>
<dbReference type="AlphaFoldDB" id="A0A972FYH2"/>
<reference evidence="6" key="1">
    <citation type="submission" date="2020-04" db="EMBL/GenBank/DDBJ databases">
        <title>Description of Shewanella salipaludis sp. nov., isolated from a salt marsh.</title>
        <authorList>
            <person name="Park S."/>
            <person name="Yoon J.-H."/>
        </authorList>
    </citation>
    <scope>NUCLEOTIDE SEQUENCE</scope>
    <source>
        <strain evidence="6">SHSM-M6</strain>
    </source>
</reference>
<dbReference type="Pfam" id="PF04011">
    <property type="entry name" value="LemA"/>
    <property type="match status" value="1"/>
</dbReference>
<dbReference type="Gene3D" id="1.20.1440.20">
    <property type="entry name" value="LemA-like domain"/>
    <property type="match status" value="1"/>
</dbReference>
<comment type="caution">
    <text evidence="6">The sequence shown here is derived from an EMBL/GenBank/DDBJ whole genome shotgun (WGS) entry which is preliminary data.</text>
</comment>
<dbReference type="InterPro" id="IPR023353">
    <property type="entry name" value="LemA-like_dom_sf"/>
</dbReference>
<organism evidence="6 7">
    <name type="scientific">Shewanella salipaludis</name>
    <dbReference type="NCBI Taxonomy" id="2723052"/>
    <lineage>
        <taxon>Bacteria</taxon>
        <taxon>Pseudomonadati</taxon>
        <taxon>Pseudomonadota</taxon>
        <taxon>Gammaproteobacteria</taxon>
        <taxon>Alteromonadales</taxon>
        <taxon>Shewanellaceae</taxon>
        <taxon>Shewanella</taxon>
    </lineage>
</organism>
<keyword evidence="3" id="KW-0812">Transmembrane</keyword>
<evidence type="ECO:0000313" key="7">
    <source>
        <dbReference type="Proteomes" id="UP000737113"/>
    </source>
</evidence>
<comment type="similarity">
    <text evidence="2">Belongs to the LemA family.</text>
</comment>
<dbReference type="GO" id="GO:0016020">
    <property type="term" value="C:membrane"/>
    <property type="evidence" value="ECO:0007669"/>
    <property type="project" value="UniProtKB-SubCell"/>
</dbReference>